<dbReference type="Proteomes" id="UP000011988">
    <property type="component" value="Unassembled WGS sequence"/>
</dbReference>
<dbReference type="EMBL" id="ANIK01000035">
    <property type="protein sequence ID" value="EMJ95374.1"/>
    <property type="molecule type" value="Genomic_DNA"/>
</dbReference>
<dbReference type="AlphaFoldDB" id="M6CUH5"/>
<evidence type="ECO:0000313" key="2">
    <source>
        <dbReference type="Proteomes" id="UP000011988"/>
    </source>
</evidence>
<dbReference type="PATRIC" id="fig|1218565.3.peg.1923"/>
<comment type="caution">
    <text evidence="1">The sequence shown here is derived from an EMBL/GenBank/DDBJ whole genome shotgun (WGS) entry which is preliminary data.</text>
</comment>
<accession>M6CUH5</accession>
<protein>
    <submittedName>
        <fullName evidence="1">Uncharacterized protein</fullName>
    </submittedName>
</protein>
<gene>
    <name evidence="1" type="ORF">LEP1GSC194_3575</name>
</gene>
<reference evidence="1 2" key="1">
    <citation type="submission" date="2013-01" db="EMBL/GenBank/DDBJ databases">
        <authorList>
            <person name="Harkins D.M."/>
            <person name="Durkin A.S."/>
            <person name="Brinkac L.M."/>
            <person name="Haft D.H."/>
            <person name="Selengut J.D."/>
            <person name="Sanka R."/>
            <person name="DePew J."/>
            <person name="Purushe J."/>
            <person name="Galloway R.L."/>
            <person name="Vinetz J.M."/>
            <person name="Sutton G.G."/>
            <person name="Nierman W.C."/>
            <person name="Fouts D.E."/>
        </authorList>
    </citation>
    <scope>NUCLEOTIDE SEQUENCE [LARGE SCALE GENOMIC DNA]</scope>
    <source>
        <strain evidence="1 2">79601</strain>
    </source>
</reference>
<evidence type="ECO:0000313" key="1">
    <source>
        <dbReference type="EMBL" id="EMJ95374.1"/>
    </source>
</evidence>
<dbReference type="RefSeq" id="WP_020773219.1">
    <property type="nucleotide sequence ID" value="NZ_ANIK01000035.1"/>
</dbReference>
<name>M6CUH5_9LEPT</name>
<proteinExistence type="predicted"/>
<sequence length="202" mass="23392">MTCPNCELGSINENLVEGRRQFFCNNCRYIWYAKRKSGNGNEHIADGIVEKIRLYGISEEDYSVLRNTLFKAETNTKSYQLVSEWCGLHYLSYKLTDDGNFLFQKIENDKPLPLRANELARKSISIKNFNAPVVVVVLDTENNYQIEGRILGHLIPYPVYLADKILFPDYEIPLKIFTANLLSNQPVILQRLKDKFDNSYLI</sequence>
<organism evidence="1 2">
    <name type="scientific">Leptospira alstonii serovar Sichuan str. 79601</name>
    <dbReference type="NCBI Taxonomy" id="1218565"/>
    <lineage>
        <taxon>Bacteria</taxon>
        <taxon>Pseudomonadati</taxon>
        <taxon>Spirochaetota</taxon>
        <taxon>Spirochaetia</taxon>
        <taxon>Leptospirales</taxon>
        <taxon>Leptospiraceae</taxon>
        <taxon>Leptospira</taxon>
    </lineage>
</organism>